<dbReference type="GO" id="GO:0051539">
    <property type="term" value="F:4 iron, 4 sulfur cluster binding"/>
    <property type="evidence" value="ECO:0007669"/>
    <property type="project" value="UniProtKB-KW"/>
</dbReference>
<dbReference type="SFLD" id="SFLDG01082">
    <property type="entry name" value="B12-binding_domain_containing"/>
    <property type="match status" value="1"/>
</dbReference>
<evidence type="ECO:0000256" key="8">
    <source>
        <dbReference type="ARBA" id="ARBA00023014"/>
    </source>
</evidence>
<dbReference type="InterPro" id="IPR013848">
    <property type="entry name" value="Methylthiotransferase_N"/>
</dbReference>
<dbReference type="InterPro" id="IPR006638">
    <property type="entry name" value="Elp3/MiaA/NifB-like_rSAM"/>
</dbReference>
<dbReference type="FunFam" id="3.40.50.12160:FF:000004">
    <property type="entry name" value="Threonylcarbamoyladenosine tRNA methylthiotransferase MtaB"/>
    <property type="match status" value="1"/>
</dbReference>
<organism evidence="11">
    <name type="scientific">termite gut metagenome</name>
    <dbReference type="NCBI Taxonomy" id="433724"/>
    <lineage>
        <taxon>unclassified sequences</taxon>
        <taxon>metagenomes</taxon>
        <taxon>organismal metagenomes</taxon>
    </lineage>
</organism>
<dbReference type="NCBIfam" id="TIGR00089">
    <property type="entry name" value="MiaB/RimO family radical SAM methylthiotransferase"/>
    <property type="match status" value="1"/>
</dbReference>
<name>A0A5J4RWN2_9ZZZZ</name>
<dbReference type="GO" id="GO:0046872">
    <property type="term" value="F:metal ion binding"/>
    <property type="evidence" value="ECO:0007669"/>
    <property type="project" value="UniProtKB-KW"/>
</dbReference>
<dbReference type="Gene3D" id="3.80.30.20">
    <property type="entry name" value="tm_1862 like domain"/>
    <property type="match status" value="1"/>
</dbReference>
<feature type="domain" description="Radical SAM core" evidence="10">
    <location>
        <begin position="145"/>
        <end position="373"/>
    </location>
</feature>
<dbReference type="SFLD" id="SFLDS00029">
    <property type="entry name" value="Radical_SAM"/>
    <property type="match status" value="1"/>
</dbReference>
<dbReference type="EMBL" id="SNRY01000699">
    <property type="protein sequence ID" value="KAA6337451.1"/>
    <property type="molecule type" value="Genomic_DNA"/>
</dbReference>
<evidence type="ECO:0000256" key="4">
    <source>
        <dbReference type="ARBA" id="ARBA00022691"/>
    </source>
</evidence>
<evidence type="ECO:0000259" key="10">
    <source>
        <dbReference type="PROSITE" id="PS51918"/>
    </source>
</evidence>
<dbReference type="InterPro" id="IPR005839">
    <property type="entry name" value="Methylthiotransferase"/>
</dbReference>
<dbReference type="PROSITE" id="PS51449">
    <property type="entry name" value="MTTASE_N"/>
    <property type="match status" value="1"/>
</dbReference>
<comment type="cofactor">
    <cofactor evidence="1">
        <name>[4Fe-4S] cluster</name>
        <dbReference type="ChEBI" id="CHEBI:49883"/>
    </cofactor>
</comment>
<keyword evidence="11" id="KW-0808">Transferase</keyword>
<dbReference type="Pfam" id="PF04055">
    <property type="entry name" value="Radical_SAM"/>
    <property type="match status" value="1"/>
</dbReference>
<evidence type="ECO:0000256" key="1">
    <source>
        <dbReference type="ARBA" id="ARBA00001966"/>
    </source>
</evidence>
<proteinExistence type="predicted"/>
<keyword evidence="7" id="KW-0408">Iron</keyword>
<dbReference type="GO" id="GO:0035598">
    <property type="term" value="F:tRNA (N(6)-L-threonylcarbamoyladenosine(37)-C(2))-methylthiotransferase activity"/>
    <property type="evidence" value="ECO:0007669"/>
    <property type="project" value="UniProtKB-EC"/>
</dbReference>
<reference evidence="11" key="1">
    <citation type="submission" date="2019-03" db="EMBL/GenBank/DDBJ databases">
        <title>Single cell metagenomics reveals metabolic interactions within the superorganism composed of flagellate Streblomastix strix and complex community of Bacteroidetes bacteria on its surface.</title>
        <authorList>
            <person name="Treitli S.C."/>
            <person name="Kolisko M."/>
            <person name="Husnik F."/>
            <person name="Keeling P."/>
            <person name="Hampl V."/>
        </authorList>
    </citation>
    <scope>NUCLEOTIDE SEQUENCE</scope>
    <source>
        <strain evidence="11">STM</strain>
    </source>
</reference>
<dbReference type="InterPro" id="IPR007197">
    <property type="entry name" value="rSAM"/>
</dbReference>
<evidence type="ECO:0000256" key="7">
    <source>
        <dbReference type="ARBA" id="ARBA00023004"/>
    </source>
</evidence>
<comment type="caution">
    <text evidence="11">The sequence shown here is derived from an EMBL/GenBank/DDBJ whole genome shotgun (WGS) entry which is preliminary data.</text>
</comment>
<dbReference type="InterPro" id="IPR006467">
    <property type="entry name" value="MiaB-like_bact"/>
</dbReference>
<keyword evidence="5" id="KW-0819">tRNA processing</keyword>
<protein>
    <submittedName>
        <fullName evidence="11">Threonylcarbamoyladenosine tRNA methylthiotransferase MtaB</fullName>
        <ecNumber evidence="11">2.8.4.5</ecNumber>
    </submittedName>
</protein>
<dbReference type="SUPFAM" id="SSF102114">
    <property type="entry name" value="Radical SAM enzymes"/>
    <property type="match status" value="1"/>
</dbReference>
<dbReference type="PANTHER" id="PTHR43020:SF2">
    <property type="entry name" value="MITOCHONDRIAL TRNA METHYLTHIOTRANSFERASE CDK5RAP1"/>
    <property type="match status" value="1"/>
</dbReference>
<dbReference type="PROSITE" id="PS51918">
    <property type="entry name" value="RADICAL_SAM"/>
    <property type="match status" value="1"/>
</dbReference>
<dbReference type="InterPro" id="IPR020612">
    <property type="entry name" value="Methylthiotransferase_CS"/>
</dbReference>
<evidence type="ECO:0000256" key="3">
    <source>
        <dbReference type="ARBA" id="ARBA00022490"/>
    </source>
</evidence>
<keyword evidence="2" id="KW-0004">4Fe-4S</keyword>
<keyword evidence="3" id="KW-0963">Cytoplasm</keyword>
<feature type="domain" description="MTTase N-terminal" evidence="9">
    <location>
        <begin position="10"/>
        <end position="122"/>
    </location>
</feature>
<dbReference type="Pfam" id="PF00919">
    <property type="entry name" value="UPF0004"/>
    <property type="match status" value="1"/>
</dbReference>
<dbReference type="GO" id="GO:0005829">
    <property type="term" value="C:cytosol"/>
    <property type="evidence" value="ECO:0007669"/>
    <property type="project" value="TreeGrafter"/>
</dbReference>
<dbReference type="SMART" id="SM00729">
    <property type="entry name" value="Elp3"/>
    <property type="match status" value="1"/>
</dbReference>
<accession>A0A5J4RWN2</accession>
<evidence type="ECO:0000256" key="2">
    <source>
        <dbReference type="ARBA" id="ARBA00022485"/>
    </source>
</evidence>
<keyword evidence="8" id="KW-0411">Iron-sulfur</keyword>
<dbReference type="InterPro" id="IPR058240">
    <property type="entry name" value="rSAM_sf"/>
</dbReference>
<dbReference type="GO" id="GO:0035597">
    <property type="term" value="F:tRNA-2-methylthio-N(6)-dimethylallyladenosine(37) synthase activity"/>
    <property type="evidence" value="ECO:0007669"/>
    <property type="project" value="TreeGrafter"/>
</dbReference>
<dbReference type="NCBIfam" id="TIGR01579">
    <property type="entry name" value="MiaB-like-C"/>
    <property type="match status" value="1"/>
</dbReference>
<dbReference type="EC" id="2.8.4.5" evidence="11"/>
<evidence type="ECO:0000256" key="5">
    <source>
        <dbReference type="ARBA" id="ARBA00022694"/>
    </source>
</evidence>
<dbReference type="FunFam" id="3.80.30.20:FF:000006">
    <property type="entry name" value="MiaB-like tRNA modifying enzyme"/>
    <property type="match status" value="1"/>
</dbReference>
<dbReference type="PANTHER" id="PTHR43020">
    <property type="entry name" value="CDK5 REGULATORY SUBUNIT-ASSOCIATED PROTEIN 1"/>
    <property type="match status" value="1"/>
</dbReference>
<evidence type="ECO:0000259" key="9">
    <source>
        <dbReference type="PROSITE" id="PS51449"/>
    </source>
</evidence>
<evidence type="ECO:0000313" key="12">
    <source>
        <dbReference type="EMBL" id="KAA6337451.1"/>
    </source>
</evidence>
<keyword evidence="4" id="KW-0949">S-adenosyl-L-methionine</keyword>
<gene>
    <name evidence="11" type="ORF">EZS27_014467</name>
    <name evidence="12" type="ORF">EZS27_014477</name>
</gene>
<dbReference type="Gene3D" id="3.40.50.12160">
    <property type="entry name" value="Methylthiotransferase, N-terminal domain"/>
    <property type="match status" value="1"/>
</dbReference>
<dbReference type="PROSITE" id="PS01278">
    <property type="entry name" value="MTTASE_RADICAL"/>
    <property type="match status" value="1"/>
</dbReference>
<dbReference type="InterPro" id="IPR038135">
    <property type="entry name" value="Methylthiotransferase_N_sf"/>
</dbReference>
<dbReference type="InterPro" id="IPR023404">
    <property type="entry name" value="rSAM_horseshoe"/>
</dbReference>
<dbReference type="AlphaFoldDB" id="A0A5J4RWN2"/>
<sequence length="444" mass="50436">MTDITVFQDKKAVYYTLGCKLNFSETSTIERMLCEFGVRKICKGEKADICIINTCSVTETADKKCRQAIHRLIKQHPGAFVVVMGCYAQLKPEQAAHIEGVDVVLGTEQKKDLFRYLNDLKKNDVGEIHISAINSIHSFVPSCSRGDRTRFFLKVQDGCDYYCSYCTIPFARGRSRNDTIASIVEQARHAADEGGKEIVLTGVNIGDFGKSTNESFLDLIKTLDQVENIERYRISSIEPNLLTDELIEYVSCSRRFMPHFHIPLQSGSDDILRLMHRHYDTTLFTSKIKKIKEIMPDAFIGVDVIVGIRGETEEYFEKTYDFIAHLDVTQLHVFSYSERPGTQALKIEHTVTPEEKHERNRRLTSLSEKKLNLFYTRHIGKIMPVLLEKSSTGGFMHGFTANYIRVEITNDNMLDNQIVPIRLDGFNKIGTALSGTIDNSSCQL</sequence>
<evidence type="ECO:0000313" key="11">
    <source>
        <dbReference type="EMBL" id="KAA6337441.1"/>
    </source>
</evidence>
<keyword evidence="6" id="KW-0479">Metal-binding</keyword>
<evidence type="ECO:0000256" key="6">
    <source>
        <dbReference type="ARBA" id="ARBA00022723"/>
    </source>
</evidence>
<dbReference type="EMBL" id="SNRY01000699">
    <property type="protein sequence ID" value="KAA6337441.1"/>
    <property type="molecule type" value="Genomic_DNA"/>
</dbReference>
<dbReference type="SFLD" id="SFLDG01061">
    <property type="entry name" value="methylthiotransferase"/>
    <property type="match status" value="1"/>
</dbReference>
<dbReference type="CDD" id="cd01335">
    <property type="entry name" value="Radical_SAM"/>
    <property type="match status" value="1"/>
</dbReference>